<evidence type="ECO:0000256" key="1">
    <source>
        <dbReference type="SAM" id="SignalP"/>
    </source>
</evidence>
<sequence>MANRFKVLMALIAAAAFVTLPAAPANAAVGTVCAWSVPAGWVKTNDQWDPTRCGNPTAIVNNVWTIETYYDKNIGAVMNVCRGWVPTGWTTISSRWDPTRCDHPTAIYDNVYTIRRLF</sequence>
<dbReference type="RefSeq" id="WP_195895803.1">
    <property type="nucleotide sequence ID" value="NZ_JADOGI010000034.1"/>
</dbReference>
<keyword evidence="3" id="KW-1185">Reference proteome</keyword>
<evidence type="ECO:0000313" key="3">
    <source>
        <dbReference type="Proteomes" id="UP000605361"/>
    </source>
</evidence>
<dbReference type="EMBL" id="JADOGI010000034">
    <property type="protein sequence ID" value="MBF8186830.1"/>
    <property type="molecule type" value="Genomic_DNA"/>
</dbReference>
<reference evidence="2" key="1">
    <citation type="submission" date="2020-11" db="EMBL/GenBank/DDBJ databases">
        <title>Whole-genome analyses of Nonomuraea sp. K274.</title>
        <authorList>
            <person name="Veyisoglu A."/>
        </authorList>
    </citation>
    <scope>NUCLEOTIDE SEQUENCE</scope>
    <source>
        <strain evidence="2">K274</strain>
    </source>
</reference>
<proteinExistence type="predicted"/>
<name>A0A931EY10_9ACTN</name>
<keyword evidence="1" id="KW-0732">Signal</keyword>
<evidence type="ECO:0000313" key="2">
    <source>
        <dbReference type="EMBL" id="MBF8186830.1"/>
    </source>
</evidence>
<feature type="chain" id="PRO_5038048363" evidence="1">
    <location>
        <begin position="28"/>
        <end position="118"/>
    </location>
</feature>
<protein>
    <submittedName>
        <fullName evidence="2">Uncharacterized protein</fullName>
    </submittedName>
</protein>
<feature type="signal peptide" evidence="1">
    <location>
        <begin position="1"/>
        <end position="27"/>
    </location>
</feature>
<dbReference type="AlphaFoldDB" id="A0A931EY10"/>
<dbReference type="Proteomes" id="UP000605361">
    <property type="component" value="Unassembled WGS sequence"/>
</dbReference>
<organism evidence="2 3">
    <name type="scientific">Nonomuraea cypriaca</name>
    <dbReference type="NCBI Taxonomy" id="1187855"/>
    <lineage>
        <taxon>Bacteria</taxon>
        <taxon>Bacillati</taxon>
        <taxon>Actinomycetota</taxon>
        <taxon>Actinomycetes</taxon>
        <taxon>Streptosporangiales</taxon>
        <taxon>Streptosporangiaceae</taxon>
        <taxon>Nonomuraea</taxon>
    </lineage>
</organism>
<gene>
    <name evidence="2" type="ORF">ITP53_13970</name>
</gene>
<comment type="caution">
    <text evidence="2">The sequence shown here is derived from an EMBL/GenBank/DDBJ whole genome shotgun (WGS) entry which is preliminary data.</text>
</comment>
<accession>A0A931EY10</accession>